<organism evidence="9 10">
    <name type="scientific">Persicobacter diffluens</name>
    <dbReference type="NCBI Taxonomy" id="981"/>
    <lineage>
        <taxon>Bacteria</taxon>
        <taxon>Pseudomonadati</taxon>
        <taxon>Bacteroidota</taxon>
        <taxon>Cytophagia</taxon>
        <taxon>Cytophagales</taxon>
        <taxon>Persicobacteraceae</taxon>
        <taxon>Persicobacter</taxon>
    </lineage>
</organism>
<dbReference type="Gene3D" id="3.10.20.310">
    <property type="entry name" value="membrane protein fhac"/>
    <property type="match status" value="5"/>
</dbReference>
<keyword evidence="2" id="KW-1134">Transmembrane beta strand</keyword>
<dbReference type="InterPro" id="IPR039910">
    <property type="entry name" value="D15-like"/>
</dbReference>
<evidence type="ECO:0000256" key="6">
    <source>
        <dbReference type="ARBA" id="ARBA00023136"/>
    </source>
</evidence>
<sequence length="894" mass="101157">MKLSNIIRFITIFSLGLSLAQEATAQFRMGVGRKIDNTIKLDYGNPKEYEIAEIDVQGIETLNKSALLSLTGLKVGDKVRIPGDDISNAIRKLWKHGIIGDVSILVNKLEDGQAFLTLELKERPRLTRFEFQGISKSQSKELGEKIKLIRGRVLTDAIVKNAELSIRDFYVDKGHLNVDVKTKQIEDTLVTSGVRLIFDVTKNNKVRIDKINVFGAEAIDDQTVKRKMKKTNENLRFKLPNRLASDLISLGKPENMKYFLTHQEGDGGSSVKDYLNENVKLNFFKSTKFIRTEYEEDLDKVITYYNSRGYRDAQIMEDSVYASGKDRINVDLHIEEGQKYYFRDVEWVGNFVYTDEIMNKILGVKKGDVYDMELINKKLNFNPNGPDVYGQYMDNGYLAFRCEPVEVKVEGDSIDVEMRIVEGAQFTINKVRLTGNDRTNDHVVYRELRTVPGDKFSRDMIIRTQRELSQLGYFDAETINPVPLPNMAAETVDIEWGVQERPSDQISLSGGWGGSFGFVGTVGLTFNNFSVKNIFDKSTYRPLPSGDGQKLSLNIQANGVQYQSYAIGFTEPWLGGRKPTSLNVSFNHSVQRIFPFNDFSFTNQIGFLKMWGASIGLGKRLTWPDDWFTISYALSMQTYEMENYTYSRLGFDTGTSTNFSFITTLSRNSVDNPMYPRTGSLVSTRLAMTPPYSLFNNKDYDNIDNEEKYRFVEFYKVNFDLKNYVQIWGDLVLETKAHFGHMGSYTNQVGVGPFERFEMGGSGLSGGNFMLGTDIVALRGYQDRSLIPYNPEEQIQGGTTFVKYTAELRYPLSLNPSATIYVHTFAEAGNNFNEVSSFDPFDVKRSAGVGARIFMPAFGLIGIDWGYGFDPTPTQPAGGPSGSQFHFTIGQQIR</sequence>
<dbReference type="PIRSF" id="PIRSF006076">
    <property type="entry name" value="OM_assembly_OMP85"/>
    <property type="match status" value="1"/>
</dbReference>
<gene>
    <name evidence="9" type="ORF">PEDI_02620</name>
</gene>
<accession>A0AAN5AHV5</accession>
<dbReference type="Gene3D" id="2.40.160.50">
    <property type="entry name" value="membrane protein fhac: a member of the omp85/tpsb transporter family"/>
    <property type="match status" value="1"/>
</dbReference>
<keyword evidence="7" id="KW-0998">Cell outer membrane</keyword>
<evidence type="ECO:0000256" key="5">
    <source>
        <dbReference type="ARBA" id="ARBA00022737"/>
    </source>
</evidence>
<dbReference type="Pfam" id="PF07244">
    <property type="entry name" value="POTRA"/>
    <property type="match status" value="4"/>
</dbReference>
<dbReference type="PANTHER" id="PTHR12815:SF47">
    <property type="entry name" value="TRANSLOCATION AND ASSEMBLY MODULE SUBUNIT TAMA"/>
    <property type="match status" value="1"/>
</dbReference>
<dbReference type="InterPro" id="IPR023707">
    <property type="entry name" value="OM_assembly_BamA"/>
</dbReference>
<keyword evidence="6" id="KW-0472">Membrane</keyword>
<dbReference type="Proteomes" id="UP001310022">
    <property type="component" value="Unassembled WGS sequence"/>
</dbReference>
<dbReference type="InterPro" id="IPR010827">
    <property type="entry name" value="BamA/TamA_POTRA"/>
</dbReference>
<evidence type="ECO:0000313" key="9">
    <source>
        <dbReference type="EMBL" id="GJM59710.1"/>
    </source>
</evidence>
<keyword evidence="5" id="KW-0677">Repeat</keyword>
<dbReference type="PROSITE" id="PS51779">
    <property type="entry name" value="POTRA"/>
    <property type="match status" value="2"/>
</dbReference>
<comment type="caution">
    <text evidence="9">The sequence shown here is derived from an EMBL/GenBank/DDBJ whole genome shotgun (WGS) entry which is preliminary data.</text>
</comment>
<dbReference type="InterPro" id="IPR000184">
    <property type="entry name" value="Bac_surfAg_D15"/>
</dbReference>
<reference evidence="9 10" key="1">
    <citation type="submission" date="2021-12" db="EMBL/GenBank/DDBJ databases">
        <title>Genome sequencing of bacteria with rrn-lacking chromosome and rrn-plasmid.</title>
        <authorList>
            <person name="Anda M."/>
            <person name="Iwasaki W."/>
        </authorList>
    </citation>
    <scope>NUCLEOTIDE SEQUENCE [LARGE SCALE GENOMIC DNA]</scope>
    <source>
        <strain evidence="9 10">NBRC 15940</strain>
    </source>
</reference>
<protein>
    <submittedName>
        <fullName evidence="9">Outer membrane protein</fullName>
    </submittedName>
</protein>
<keyword evidence="10" id="KW-1185">Reference proteome</keyword>
<feature type="domain" description="POTRA" evidence="8">
    <location>
        <begin position="49"/>
        <end position="123"/>
    </location>
</feature>
<dbReference type="PANTHER" id="PTHR12815">
    <property type="entry name" value="SORTING AND ASSEMBLY MACHINERY SAMM50 PROTEIN FAMILY MEMBER"/>
    <property type="match status" value="1"/>
</dbReference>
<feature type="domain" description="POTRA" evidence="8">
    <location>
        <begin position="426"/>
        <end position="501"/>
    </location>
</feature>
<keyword evidence="3" id="KW-0812">Transmembrane</keyword>
<comment type="subcellular location">
    <subcellularLocation>
        <location evidence="1">Membrane</location>
    </subcellularLocation>
</comment>
<evidence type="ECO:0000256" key="3">
    <source>
        <dbReference type="ARBA" id="ARBA00022692"/>
    </source>
</evidence>
<dbReference type="InterPro" id="IPR034746">
    <property type="entry name" value="POTRA"/>
</dbReference>
<keyword evidence="4" id="KW-0732">Signal</keyword>
<dbReference type="GO" id="GO:0019867">
    <property type="term" value="C:outer membrane"/>
    <property type="evidence" value="ECO:0007669"/>
    <property type="project" value="InterPro"/>
</dbReference>
<dbReference type="GO" id="GO:0071709">
    <property type="term" value="P:membrane assembly"/>
    <property type="evidence" value="ECO:0007669"/>
    <property type="project" value="InterPro"/>
</dbReference>
<proteinExistence type="predicted"/>
<name>A0AAN5AHV5_9BACT</name>
<evidence type="ECO:0000313" key="10">
    <source>
        <dbReference type="Proteomes" id="UP001310022"/>
    </source>
</evidence>
<evidence type="ECO:0000256" key="4">
    <source>
        <dbReference type="ARBA" id="ARBA00022729"/>
    </source>
</evidence>
<evidence type="ECO:0000256" key="2">
    <source>
        <dbReference type="ARBA" id="ARBA00022452"/>
    </source>
</evidence>
<dbReference type="Pfam" id="PF01103">
    <property type="entry name" value="Omp85"/>
    <property type="match status" value="1"/>
</dbReference>
<dbReference type="AlphaFoldDB" id="A0AAN5AHV5"/>
<evidence type="ECO:0000259" key="8">
    <source>
        <dbReference type="PROSITE" id="PS51779"/>
    </source>
</evidence>
<evidence type="ECO:0000256" key="7">
    <source>
        <dbReference type="ARBA" id="ARBA00023237"/>
    </source>
</evidence>
<evidence type="ECO:0000256" key="1">
    <source>
        <dbReference type="ARBA" id="ARBA00004370"/>
    </source>
</evidence>
<dbReference type="EMBL" id="BQKE01000001">
    <property type="protein sequence ID" value="GJM59710.1"/>
    <property type="molecule type" value="Genomic_DNA"/>
</dbReference>